<dbReference type="SFLD" id="SFLDG01020">
    <property type="entry name" value="Terpene_Cyclase_Like_2"/>
    <property type="match status" value="1"/>
</dbReference>
<dbReference type="InterPro" id="IPR034686">
    <property type="entry name" value="Terpene_cyclase-like_2"/>
</dbReference>
<dbReference type="InterPro" id="IPR008949">
    <property type="entry name" value="Isoprenoid_synthase_dom_sf"/>
</dbReference>
<keyword evidence="4" id="KW-0456">Lyase</keyword>
<sequence>MVHSTIQEQATGTGTDGQTWTNKDGLVLLLSRPETEDEEKVMVKLPNVYKSILEAPRQINPLWETVKDTDQWIAEKLGLGKAAKKFAEIEIPLLCSAMLPNSSEQPLRAMLEWMSWVIFFDDRYDRGDFEGKPIEAAHDIIETLAILDDDHPIIPVEENVLRHIYQCVWKRISENAPPAERARFKRVDRDYMIGLLYQDKLLGKRNTALTPEEYLSFRRKTVGVRTTVLFAEWDVNLTAKIPPHIMDHPSVVVFKELSVDIISLCNDLLSSAKDIPYGEASNMVVVLLKQGFPLQEAMDKTGDMILERYKQWEQAVRELPKWGEEIDANVARLIQAYADVCWGNLYWSYHTRRYLGKDREMARETGMVSFFVKDIRKIQQSTQKVEEVKKVEEEAEKVEETREGYCSIV</sequence>
<dbReference type="GO" id="GO:0008299">
    <property type="term" value="P:isoprenoid biosynthetic process"/>
    <property type="evidence" value="ECO:0007669"/>
    <property type="project" value="UniProtKB-ARBA"/>
</dbReference>
<dbReference type="AlphaFoldDB" id="A0AAN8NFC0"/>
<dbReference type="Pfam" id="PF19086">
    <property type="entry name" value="Terpene_syn_C_2"/>
    <property type="match status" value="1"/>
</dbReference>
<organism evidence="5 6">
    <name type="scientific">Arthrobotrys conoides</name>
    <dbReference type="NCBI Taxonomy" id="74498"/>
    <lineage>
        <taxon>Eukaryota</taxon>
        <taxon>Fungi</taxon>
        <taxon>Dikarya</taxon>
        <taxon>Ascomycota</taxon>
        <taxon>Pezizomycotina</taxon>
        <taxon>Orbiliomycetes</taxon>
        <taxon>Orbiliales</taxon>
        <taxon>Orbiliaceae</taxon>
        <taxon>Arthrobotrys</taxon>
    </lineage>
</organism>
<comment type="similarity">
    <text evidence="2 4">Belongs to the terpene synthase family.</text>
</comment>
<dbReference type="PANTHER" id="PTHR35201">
    <property type="entry name" value="TERPENE SYNTHASE"/>
    <property type="match status" value="1"/>
</dbReference>
<dbReference type="GO" id="GO:0046872">
    <property type="term" value="F:metal ion binding"/>
    <property type="evidence" value="ECO:0007669"/>
    <property type="project" value="UniProtKB-KW"/>
</dbReference>
<dbReference type="SUPFAM" id="SSF48576">
    <property type="entry name" value="Terpenoid synthases"/>
    <property type="match status" value="1"/>
</dbReference>
<keyword evidence="6" id="KW-1185">Reference proteome</keyword>
<dbReference type="SFLD" id="SFLDS00005">
    <property type="entry name" value="Isoprenoid_Synthase_Type_I"/>
    <property type="match status" value="1"/>
</dbReference>
<protein>
    <recommendedName>
        <fullName evidence="4">Terpene synthase</fullName>
        <ecNumber evidence="4">4.2.3.-</ecNumber>
    </recommendedName>
</protein>
<proteinExistence type="inferred from homology"/>
<keyword evidence="4" id="KW-0479">Metal-binding</keyword>
<evidence type="ECO:0000313" key="5">
    <source>
        <dbReference type="EMBL" id="KAK6520854.1"/>
    </source>
</evidence>
<keyword evidence="3 4" id="KW-0460">Magnesium</keyword>
<evidence type="ECO:0000256" key="4">
    <source>
        <dbReference type="RuleBase" id="RU366034"/>
    </source>
</evidence>
<evidence type="ECO:0000256" key="1">
    <source>
        <dbReference type="ARBA" id="ARBA00001946"/>
    </source>
</evidence>
<dbReference type="EMBL" id="JAVHJM010000001">
    <property type="protein sequence ID" value="KAK6520854.1"/>
    <property type="molecule type" value="Genomic_DNA"/>
</dbReference>
<accession>A0AAN8NFC0</accession>
<reference evidence="5 6" key="1">
    <citation type="submission" date="2019-10" db="EMBL/GenBank/DDBJ databases">
        <authorList>
            <person name="Palmer J.M."/>
        </authorList>
    </citation>
    <scope>NUCLEOTIDE SEQUENCE [LARGE SCALE GENOMIC DNA]</scope>
    <source>
        <strain evidence="5 6">TWF506</strain>
    </source>
</reference>
<comment type="cofactor">
    <cofactor evidence="1 4">
        <name>Mg(2+)</name>
        <dbReference type="ChEBI" id="CHEBI:18420"/>
    </cofactor>
</comment>
<evidence type="ECO:0000256" key="3">
    <source>
        <dbReference type="ARBA" id="ARBA00022842"/>
    </source>
</evidence>
<dbReference type="Proteomes" id="UP001307849">
    <property type="component" value="Unassembled WGS sequence"/>
</dbReference>
<dbReference type="GO" id="GO:0010333">
    <property type="term" value="F:terpene synthase activity"/>
    <property type="evidence" value="ECO:0007669"/>
    <property type="project" value="InterPro"/>
</dbReference>
<evidence type="ECO:0000256" key="2">
    <source>
        <dbReference type="ARBA" id="ARBA00006333"/>
    </source>
</evidence>
<gene>
    <name evidence="5" type="ORF">TWF506_001097</name>
</gene>
<dbReference type="EC" id="4.2.3.-" evidence="4"/>
<dbReference type="Gene3D" id="1.10.600.10">
    <property type="entry name" value="Farnesyl Diphosphate Synthase"/>
    <property type="match status" value="1"/>
</dbReference>
<name>A0AAN8NFC0_9PEZI</name>
<comment type="caution">
    <text evidence="5">The sequence shown here is derived from an EMBL/GenBank/DDBJ whole genome shotgun (WGS) entry which is preliminary data.</text>
</comment>
<evidence type="ECO:0000313" key="6">
    <source>
        <dbReference type="Proteomes" id="UP001307849"/>
    </source>
</evidence>
<dbReference type="PANTHER" id="PTHR35201:SF4">
    <property type="entry name" value="BETA-PINACENE SYNTHASE-RELATED"/>
    <property type="match status" value="1"/>
</dbReference>